<comment type="caution">
    <text evidence="2">The sequence shown here is derived from an EMBL/GenBank/DDBJ whole genome shotgun (WGS) entry which is preliminary data.</text>
</comment>
<dbReference type="EMBL" id="JARIHO010000042">
    <property type="protein sequence ID" value="KAJ7326335.1"/>
    <property type="molecule type" value="Genomic_DNA"/>
</dbReference>
<sequence length="152" mass="17343">MLPTKFLIVFLVVAAVAMTIYYMLPLRLTDTLIALIAKAEEIYIEAHEMGLLSAAENEMLDALQIQVSIVTEETLRNSLSFRTAFIDFCHGRAFVLLSCIYKVQQFETHIKILKESHLRAQTNSNLRAVLLRRRGVGSRYGGRQLRTRSQIE</sequence>
<proteinExistence type="predicted"/>
<name>A0AAD7EHW5_9AGAR</name>
<keyword evidence="3" id="KW-1185">Reference proteome</keyword>
<organism evidence="2 3">
    <name type="scientific">Mycena albidolilacea</name>
    <dbReference type="NCBI Taxonomy" id="1033008"/>
    <lineage>
        <taxon>Eukaryota</taxon>
        <taxon>Fungi</taxon>
        <taxon>Dikarya</taxon>
        <taxon>Basidiomycota</taxon>
        <taxon>Agaricomycotina</taxon>
        <taxon>Agaricomycetes</taxon>
        <taxon>Agaricomycetidae</taxon>
        <taxon>Agaricales</taxon>
        <taxon>Marasmiineae</taxon>
        <taxon>Mycenaceae</taxon>
        <taxon>Mycena</taxon>
    </lineage>
</organism>
<protein>
    <submittedName>
        <fullName evidence="2">Uncharacterized protein</fullName>
    </submittedName>
</protein>
<dbReference type="Proteomes" id="UP001218218">
    <property type="component" value="Unassembled WGS sequence"/>
</dbReference>
<keyword evidence="1" id="KW-0812">Transmembrane</keyword>
<evidence type="ECO:0000313" key="2">
    <source>
        <dbReference type="EMBL" id="KAJ7326335.1"/>
    </source>
</evidence>
<evidence type="ECO:0000256" key="1">
    <source>
        <dbReference type="SAM" id="Phobius"/>
    </source>
</evidence>
<evidence type="ECO:0000313" key="3">
    <source>
        <dbReference type="Proteomes" id="UP001218218"/>
    </source>
</evidence>
<accession>A0AAD7EHW5</accession>
<feature type="transmembrane region" description="Helical" evidence="1">
    <location>
        <begin position="6"/>
        <end position="24"/>
    </location>
</feature>
<keyword evidence="1" id="KW-0472">Membrane</keyword>
<keyword evidence="1" id="KW-1133">Transmembrane helix</keyword>
<dbReference type="AlphaFoldDB" id="A0AAD7EHW5"/>
<gene>
    <name evidence="2" type="ORF">DFH08DRAFT_1084904</name>
</gene>
<reference evidence="2" key="1">
    <citation type="submission" date="2023-03" db="EMBL/GenBank/DDBJ databases">
        <title>Massive genome expansion in bonnet fungi (Mycena s.s.) driven by repeated elements and novel gene families across ecological guilds.</title>
        <authorList>
            <consortium name="Lawrence Berkeley National Laboratory"/>
            <person name="Harder C.B."/>
            <person name="Miyauchi S."/>
            <person name="Viragh M."/>
            <person name="Kuo A."/>
            <person name="Thoen E."/>
            <person name="Andreopoulos B."/>
            <person name="Lu D."/>
            <person name="Skrede I."/>
            <person name="Drula E."/>
            <person name="Henrissat B."/>
            <person name="Morin E."/>
            <person name="Kohler A."/>
            <person name="Barry K."/>
            <person name="LaButti K."/>
            <person name="Morin E."/>
            <person name="Salamov A."/>
            <person name="Lipzen A."/>
            <person name="Mereny Z."/>
            <person name="Hegedus B."/>
            <person name="Baldrian P."/>
            <person name="Stursova M."/>
            <person name="Weitz H."/>
            <person name="Taylor A."/>
            <person name="Grigoriev I.V."/>
            <person name="Nagy L.G."/>
            <person name="Martin F."/>
            <person name="Kauserud H."/>
        </authorList>
    </citation>
    <scope>NUCLEOTIDE SEQUENCE</scope>
    <source>
        <strain evidence="2">CBHHK002</strain>
    </source>
</reference>